<reference evidence="7 8" key="1">
    <citation type="submission" date="2020-01" db="EMBL/GenBank/DDBJ databases">
        <title>Genome analysis.</title>
        <authorList>
            <person name="Wu S."/>
            <person name="Wang G."/>
        </authorList>
    </citation>
    <scope>NUCLEOTIDE SEQUENCE [LARGE SCALE GENOMIC DNA]</scope>
    <source>
        <strain evidence="7 8">SYL130</strain>
    </source>
</reference>
<gene>
    <name evidence="7" type="ORF">GWC95_05425</name>
</gene>
<dbReference type="PANTHER" id="PTHR24273">
    <property type="entry name" value="FI04643P-RELATED"/>
    <property type="match status" value="1"/>
</dbReference>
<accession>A0ABW9ZQH1</accession>
<evidence type="ECO:0000313" key="8">
    <source>
        <dbReference type="Proteomes" id="UP000753802"/>
    </source>
</evidence>
<dbReference type="InterPro" id="IPR008964">
    <property type="entry name" value="Invasin/intimin_cell_adhesion"/>
</dbReference>
<keyword evidence="1 4" id="KW-0732">Signal</keyword>
<dbReference type="Pfam" id="PF13385">
    <property type="entry name" value="Laminin_G_3"/>
    <property type="match status" value="2"/>
</dbReference>
<keyword evidence="3" id="KW-1015">Disulfide bond</keyword>
<name>A0ABW9ZQH1_9BACT</name>
<feature type="domain" description="HYR" evidence="6">
    <location>
        <begin position="2652"/>
        <end position="2737"/>
    </location>
</feature>
<evidence type="ECO:0000259" key="5">
    <source>
        <dbReference type="PROSITE" id="PS50228"/>
    </source>
</evidence>
<feature type="domain" description="SUEL-type lectin" evidence="5">
    <location>
        <begin position="1511"/>
        <end position="1596"/>
    </location>
</feature>
<dbReference type="InterPro" id="IPR013783">
    <property type="entry name" value="Ig-like_fold"/>
</dbReference>
<proteinExistence type="predicted"/>
<dbReference type="InterPro" id="IPR006558">
    <property type="entry name" value="LamG-like"/>
</dbReference>
<keyword evidence="2" id="KW-0677">Repeat</keyword>
<feature type="domain" description="HYR" evidence="6">
    <location>
        <begin position="2271"/>
        <end position="2359"/>
    </location>
</feature>
<dbReference type="InterPro" id="IPR003410">
    <property type="entry name" value="HYR_dom"/>
</dbReference>
<feature type="signal peptide" evidence="4">
    <location>
        <begin position="1"/>
        <end position="32"/>
    </location>
</feature>
<evidence type="ECO:0000256" key="3">
    <source>
        <dbReference type="ARBA" id="ARBA00023157"/>
    </source>
</evidence>
<dbReference type="Proteomes" id="UP000753802">
    <property type="component" value="Unassembled WGS sequence"/>
</dbReference>
<evidence type="ECO:0000256" key="1">
    <source>
        <dbReference type="ARBA" id="ARBA00022729"/>
    </source>
</evidence>
<feature type="chain" id="PRO_5045696130" evidence="4">
    <location>
        <begin position="33"/>
        <end position="2748"/>
    </location>
</feature>
<sequence length="2748" mass="275136">MRSFLRVRVSVAVCVVLSLVCAAAVKSQPVFSTVAPTAASVGTAYSYTMAATDVSGGAVGFSAPVKPSWLTLGTSQLTAAQFSSLSAMPSGVAMDASNNLYVAAQGGTAIYKITPAGTVTTFFNHMSGDVYYMHVYNGDLYCSYYNNNVTGKSSIYKINLASPVSETLVYTASTNGQGVLMGLSSYGGFLYVAAYGTSKILKVNPANGTATNVFSFTSVSGLTVSPFGMIYAVGINTGSVLVYNIATEAFSSSSLGLNAPMDIKVDGNNNIYISGPGFVRKYDSNLSSFTNIYSPVGNAWGLAITPGNIVYFGDDGISKVFKVQNIATLAGTPAAGNLGNNSVTLRASNGTTTTDQSYTIVVTAPPTISAMSNVNKTVGDAAFTITNPTSNSSGAFSYASNNTSVASVSGNTVTVNGAGTATITATQAANGFYTSGTQTFIVTVAAVSGPVGINNGILMWLDASNIDGDGVAGNDPATGTSLGIWKDRSGKGNNATTLAGQNNITYVTNQVNGKPVARFARVSDALGSVLQAANVDIRASANPAITMFTVYKQGTHASDGGQGQALWGNDDGDWDRFFYSSWAFGNNGIVSLGLVNPTYVDVTGAGSTGVTQLMTAVYNNGVANGSNIYFNGGIVNTFTDNTNSNSQPSLRIGNDGDNGSFNGDIAEFIVYNRKLTDCEIQQVNGYLAGKYGVTFTSATITPAGASAICAQGTLTMTASSGSAYQWYRDGVAIPAATSNTYGATVSGTYTVAVASAGGCSSTSAGKVVNVNPLPALAVTSNSPVNIGGTIAFTATGAASYSWTGPNLFTSTSANPSLTAGSTAVAGLYTVTGTSATGCTAVVSARVTVNSAAGALAFDGAGSYVTLGSSSLLKPTGALTAEAWVRRTNWGTPALQTILGNTDGNGYSIIISENGGFSNAGTNITALVRRNGAYAIVSWDASSLASGWHHIALTYDGRNTILYVDGTQKNQNDAGGNYPVTYNANNSTFIGAEVGNADLPAAIPNYFDGSIDEARFWNKALCAQQVANNISGEIASPQSGLVAYYKFNQGFVNANNASVATLTDLSGNNLTGSLMNFALAGATSNWVAGNVSGNAAPFVPASGTVGGISTVCTGATTALSTTLTAGTWSSSNGAVASVNTSGVVSSLSAGTSVITYTTLCGSVASLTVTVNTTPTAGIAKTDVICGNDATITVTGGAGATPYQFSKDGGANYQSSNVFSALTTGTYNIVVKAASGCASANTPVVIGNAARPEINITGNGVAIVKGDATPVTGDNTNFGGTTPGVAVSKTFVVQNTGTAALTLSSYTVTGTNASDFTVGGLETAVSVPAGGSVNLTVLFNPAAVGTKNAVVAINNSDCDEASYDFAVTGSVTCVAPSFANSNLYIQHNTASGTCDTTVTYPLSVSGSTPVVTYTFTGATTGTGSGTGSGKVFNTGVTHVVVNATNACGSTSTSFDVTVVDNVKPVALVKNVTIYLGANGLATVTAAQLDNGSYDNCGAVTLSVNNTGYVCGTAAENGTIFMQAPAGAVFTSIDFASYGTPTGSCGNFTLGSCHATGSAGIVGGILLGNNSGTINATNGVFGDPCNGTVKNLSIQATYESVGGATSNTFNCSKLGANNLTVIVTDAAGNAQTATAIVTVLDTTRPVVNTKDVALCLDANGNASITTAMINNGSTDNCGIASISLDKTTFNSSNVGANIVTLSVTDVNGNVGTKTATVTINALPVAYTVTGGGAYCAGGTGVVVGLSNSQSGVNYQLRKNNANLGAALAGTGSALSFGVQLTAGSYSISATNASTGCASNMSGTATVVVNPLPGITITPAATTICAGGAVTLTAAPATTKTYTIALANLLNTPSNCGTGGMYGSGANQGFTWVDAGSGTVTNVNIKFTTGVNCNSGLIRATSLNGVAGTSFTAPYNCSCTPPASGNLFSLNFGATGYVVGGTNTFSVTTSGSQFGFINNNTVDLGGYYAVVTVTYSGVGTSWSWAPGGQTTASINVNPASTTTYTVTGTDANGCKNTASSTITVNPLPTQFNVTGGGNACNGAGVPVGLNGSETGVRYQLRNGSTNVGSPVNGTGSSISFGNQATAANYTVLATNTSSGCTNMMAGNAVVTTGTTPSFANTNNSVQSQTTSSGCNATVAYPLTVSGVPGVNVTYAFTGATTGSGNGTGSGSVFEKGITNVSVTATNTCGTVTYNFTVTVTDATAPVPNQATLATLTGECSVVATAPVATDNCAGVVTATTTDPLVYNTQGTYTITWTYNDGNNNISTQTQTVIVKDVTPPVISPATNVTTVNTAGQCSAIVTIPSPAVTDNCGTTENIILTNNITGTPDASGVYQLGTTTVIWTATDIAGNTSTFTQTVTVQSAEVDVKGNNVSIVKGDGTASATDNTDFGGTLPSIPVVRSFTIANNGTAPLTVSSVNVSGSDAANFTVSGITLPVVIPAGSAASFDVTFNAISIGVKNATLVVNNSDCDEASYDFAVRGEITCSMPVFNNITASIAGFTPANDCATVINYGLGATGAPTPSLAYAFSGAKTGIGAGSGSGTAFNKGTTHVTVTATNACGTVSNTFTVIITDNIAPTITAAADIFVNNDAGSCAATVAPGVPATADNCGVATVTGVRSDGLALDAKYPVGTTSITWTVTDNSGLTATATQTVTVADNEKPVIVSPETIAVNSDAAKCGAHVNIIAPASTDNCGVQSTTGVRSDGLLLTDDYPVGTTTITWTVTDIHGNTQTAIQTIVVNDTEKPVITAPAA</sequence>
<dbReference type="SUPFAM" id="SSF49899">
    <property type="entry name" value="Concanavalin A-like lectins/glucanases"/>
    <property type="match status" value="2"/>
</dbReference>
<comment type="caution">
    <text evidence="7">The sequence shown here is derived from an EMBL/GenBank/DDBJ whole genome shotgun (WGS) entry which is preliminary data.</text>
</comment>
<dbReference type="SUPFAM" id="SSF101898">
    <property type="entry name" value="NHL repeat"/>
    <property type="match status" value="1"/>
</dbReference>
<dbReference type="InterPro" id="IPR013320">
    <property type="entry name" value="ConA-like_dom_sf"/>
</dbReference>
<evidence type="ECO:0000256" key="2">
    <source>
        <dbReference type="ARBA" id="ARBA00022737"/>
    </source>
</evidence>
<dbReference type="NCBIfam" id="NF012200">
    <property type="entry name" value="choice_anch_D"/>
    <property type="match status" value="2"/>
</dbReference>
<keyword evidence="8" id="KW-1185">Reference proteome</keyword>
<dbReference type="CDD" id="cd22842">
    <property type="entry name" value="Gal_Rha_Lectin_BGal"/>
    <property type="match status" value="1"/>
</dbReference>
<dbReference type="Gene3D" id="2.40.10.500">
    <property type="match status" value="1"/>
</dbReference>
<dbReference type="Gene3D" id="2.60.40.10">
    <property type="entry name" value="Immunoglobulins"/>
    <property type="match status" value="4"/>
</dbReference>
<dbReference type="PANTHER" id="PTHR24273:SF32">
    <property type="entry name" value="HYALIN"/>
    <property type="match status" value="1"/>
</dbReference>
<feature type="non-terminal residue" evidence="7">
    <location>
        <position position="2748"/>
    </location>
</feature>
<dbReference type="InterPro" id="IPR000922">
    <property type="entry name" value="Lectin_gal-bd_dom"/>
</dbReference>
<dbReference type="RefSeq" id="WP_161817679.1">
    <property type="nucleotide sequence ID" value="NZ_JAACJS010000011.1"/>
</dbReference>
<dbReference type="Pfam" id="PF02140">
    <property type="entry name" value="SUEL_Lectin"/>
    <property type="match status" value="1"/>
</dbReference>
<evidence type="ECO:0000259" key="6">
    <source>
        <dbReference type="PROSITE" id="PS50825"/>
    </source>
</evidence>
<protein>
    <submittedName>
        <fullName evidence="7">Choice-of-anchor D domain-containing protein</fullName>
    </submittedName>
</protein>
<organism evidence="7 8">
    <name type="scientific">Sediminibacterium roseum</name>
    <dbReference type="NCBI Taxonomy" id="1978412"/>
    <lineage>
        <taxon>Bacteria</taxon>
        <taxon>Pseudomonadati</taxon>
        <taxon>Bacteroidota</taxon>
        <taxon>Chitinophagia</taxon>
        <taxon>Chitinophagales</taxon>
        <taxon>Chitinophagaceae</taxon>
        <taxon>Sediminibacterium</taxon>
    </lineage>
</organism>
<dbReference type="SUPFAM" id="SSF49373">
    <property type="entry name" value="Invasin/intimin cell-adhesion fragments"/>
    <property type="match status" value="2"/>
</dbReference>
<evidence type="ECO:0000256" key="4">
    <source>
        <dbReference type="SAM" id="SignalP"/>
    </source>
</evidence>
<dbReference type="PROSITE" id="PS50228">
    <property type="entry name" value="SUEL_LECTIN"/>
    <property type="match status" value="1"/>
</dbReference>
<dbReference type="Gene3D" id="2.60.120.200">
    <property type="match status" value="2"/>
</dbReference>
<dbReference type="PROSITE" id="PS50825">
    <property type="entry name" value="HYR"/>
    <property type="match status" value="2"/>
</dbReference>
<dbReference type="SMART" id="SM00560">
    <property type="entry name" value="LamGL"/>
    <property type="match status" value="1"/>
</dbReference>
<dbReference type="EMBL" id="JAACJS010000011">
    <property type="protein sequence ID" value="NCI49352.1"/>
    <property type="molecule type" value="Genomic_DNA"/>
</dbReference>
<evidence type="ECO:0000313" key="7">
    <source>
        <dbReference type="EMBL" id="NCI49352.1"/>
    </source>
</evidence>
<dbReference type="Gene3D" id="2.60.40.1080">
    <property type="match status" value="2"/>
</dbReference>